<name>Q0VI01_BULMR</name>
<evidence type="ECO:0000256" key="9">
    <source>
        <dbReference type="RuleBase" id="RU000487"/>
    </source>
</evidence>
<evidence type="ECO:0000256" key="2">
    <source>
        <dbReference type="ARBA" id="ARBA00006752"/>
    </source>
</evidence>
<dbReference type="GO" id="GO:0005524">
    <property type="term" value="F:ATP binding"/>
    <property type="evidence" value="ECO:0007669"/>
    <property type="project" value="UniProtKB-KW"/>
</dbReference>
<dbReference type="PRINTS" id="PR00190">
    <property type="entry name" value="ACTIN"/>
</dbReference>
<proteinExistence type="inferred from homology"/>
<keyword evidence="4" id="KW-0547">Nucleotide-binding</keyword>
<dbReference type="FunFam" id="3.30.420.40:FF:000148">
    <property type="entry name" value="Actin, alpha skeletal muscle"/>
    <property type="match status" value="1"/>
</dbReference>
<dbReference type="Gene3D" id="3.90.640.10">
    <property type="entry name" value="Actin, Chain A, domain 4"/>
    <property type="match status" value="1"/>
</dbReference>
<dbReference type="GO" id="GO:0016787">
    <property type="term" value="F:hydrolase activity"/>
    <property type="evidence" value="ECO:0007669"/>
    <property type="project" value="UniProtKB-KW"/>
</dbReference>
<dbReference type="PANTHER" id="PTHR11937">
    <property type="entry name" value="ACTIN"/>
    <property type="match status" value="1"/>
</dbReference>
<evidence type="ECO:0000256" key="7">
    <source>
        <dbReference type="ARBA" id="ARBA00023212"/>
    </source>
</evidence>
<evidence type="ECO:0000256" key="8">
    <source>
        <dbReference type="ARBA" id="ARBA00049360"/>
    </source>
</evidence>
<dbReference type="PROSITE" id="PS00432">
    <property type="entry name" value="ACTINS_2"/>
    <property type="match status" value="1"/>
</dbReference>
<comment type="catalytic activity">
    <reaction evidence="8">
        <text>ATP + H2O = ADP + phosphate + H(+)</text>
        <dbReference type="Rhea" id="RHEA:13065"/>
        <dbReference type="ChEBI" id="CHEBI:15377"/>
        <dbReference type="ChEBI" id="CHEBI:15378"/>
        <dbReference type="ChEBI" id="CHEBI:30616"/>
        <dbReference type="ChEBI" id="CHEBI:43474"/>
        <dbReference type="ChEBI" id="CHEBI:456216"/>
    </reaction>
</comment>
<keyword evidence="7" id="KW-0206">Cytoskeleton</keyword>
<accession>Q0VI01</accession>
<dbReference type="GO" id="GO:0005856">
    <property type="term" value="C:cytoskeleton"/>
    <property type="evidence" value="ECO:0007669"/>
    <property type="project" value="UniProtKB-SubCell"/>
</dbReference>
<dbReference type="Pfam" id="PF00022">
    <property type="entry name" value="Actin"/>
    <property type="match status" value="2"/>
</dbReference>
<dbReference type="Gene3D" id="3.30.420.40">
    <property type="match status" value="2"/>
</dbReference>
<dbReference type="FunFam" id="3.30.420.40:FF:000058">
    <property type="entry name" value="Putative actin-related protein 5"/>
    <property type="match status" value="1"/>
</dbReference>
<dbReference type="FunFam" id="3.90.640.10:FF:000007">
    <property type="entry name" value="Actin like 7B"/>
    <property type="match status" value="1"/>
</dbReference>
<evidence type="ECO:0000313" key="10">
    <source>
        <dbReference type="EMBL" id="AAX19663.1"/>
    </source>
</evidence>
<protein>
    <submittedName>
        <fullName evidence="10">Actin deviating protein</fullName>
    </submittedName>
</protein>
<dbReference type="EMBL" id="AY763390">
    <property type="protein sequence ID" value="AAX19663.1"/>
    <property type="molecule type" value="Genomic_DNA"/>
</dbReference>
<comment type="similarity">
    <text evidence="2 9">Belongs to the actin family.</text>
</comment>
<keyword evidence="5" id="KW-0378">Hydrolase</keyword>
<dbReference type="InterPro" id="IPR004000">
    <property type="entry name" value="Actin"/>
</dbReference>
<evidence type="ECO:0000256" key="3">
    <source>
        <dbReference type="ARBA" id="ARBA00022490"/>
    </source>
</evidence>
<feature type="non-terminal residue" evidence="10">
    <location>
        <position position="1"/>
    </location>
</feature>
<feature type="non-terminal residue" evidence="10">
    <location>
        <position position="330"/>
    </location>
</feature>
<evidence type="ECO:0000256" key="4">
    <source>
        <dbReference type="ARBA" id="ARBA00022741"/>
    </source>
</evidence>
<keyword evidence="6" id="KW-0067">ATP-binding</keyword>
<dbReference type="InterPro" id="IPR004001">
    <property type="entry name" value="Actin_CS"/>
</dbReference>
<evidence type="ECO:0000256" key="6">
    <source>
        <dbReference type="ARBA" id="ARBA00022840"/>
    </source>
</evidence>
<evidence type="ECO:0000256" key="1">
    <source>
        <dbReference type="ARBA" id="ARBA00004245"/>
    </source>
</evidence>
<dbReference type="InterPro" id="IPR043129">
    <property type="entry name" value="ATPase_NBD"/>
</dbReference>
<evidence type="ECO:0000256" key="5">
    <source>
        <dbReference type="ARBA" id="ARBA00022801"/>
    </source>
</evidence>
<comment type="subcellular location">
    <subcellularLocation>
        <location evidence="1">Cytoplasm</location>
        <location evidence="1">Cytoskeleton</location>
    </subcellularLocation>
</comment>
<keyword evidence="3" id="KW-0963">Cytoplasm</keyword>
<sequence>GRPRHQGDMVGKACALKDVYVGDEAQSNAGILALKHPIQQGIVTSWDDMEKIWHHAFYHELRIQPEEHAILLTESPLNPKANREKLTQIMFETFDVPAMYLGIDSVLSLYAFGKTSGIVVQIGFGVSHTVPIWEGYSLPHAIKRLEIAGTDSTDYLLKLLSDKGYSNLSRDIVIDIKEKLGYVAGNYEEELEKVQASSDIEKKYELPDGQVINIAAERFQCCEILFQPSIIGREEDGLHRLLCDSWMNCNVDIKVGTYRNIYLAGGSTMFSGMDDRLQQELWAIGHGDWIPKIFARPERKYSAWIGGSILSALSAFQEMWISKDEYDESG</sequence>
<dbReference type="AlphaFoldDB" id="Q0VI01"/>
<dbReference type="SMART" id="SM00268">
    <property type="entry name" value="ACTIN"/>
    <property type="match status" value="1"/>
</dbReference>
<reference evidence="10" key="1">
    <citation type="journal article" date="2005" name="J. Foraminiferal Res.">
        <title>Actin phylogeny of Foraminifera.</title>
        <authorList>
            <person name="Flakowski J."/>
            <person name="Bolivar I."/>
            <person name="Fahrni J."/>
            <person name="Pawlowski J."/>
        </authorList>
    </citation>
    <scope>NUCLEOTIDE SEQUENCE</scope>
    <source>
        <strain evidence="10">3599</strain>
    </source>
</reference>
<reference evidence="10" key="2">
    <citation type="journal article" date="2006" name="J. Mol. Evol.">
        <title>Tempo and mode of spliceosomal intron evolution in actin of foraminifera.</title>
        <authorList>
            <person name="Flakowski J."/>
            <person name="Bolivar I."/>
            <person name="Fahrni J."/>
            <person name="Pawlowski J."/>
        </authorList>
    </citation>
    <scope>NUCLEOTIDE SEQUENCE</scope>
    <source>
        <strain evidence="10">3599</strain>
    </source>
</reference>
<dbReference type="SUPFAM" id="SSF53067">
    <property type="entry name" value="Actin-like ATPase domain"/>
    <property type="match status" value="2"/>
</dbReference>
<organism evidence="10">
    <name type="scientific">Bulimina marginata</name>
    <name type="common">Benthic foraminifer</name>
    <dbReference type="NCBI Taxonomy" id="313259"/>
    <lineage>
        <taxon>Eukaryota</taxon>
        <taxon>Sar</taxon>
        <taxon>Rhizaria</taxon>
        <taxon>Retaria</taxon>
        <taxon>Foraminifera</taxon>
        <taxon>Rotaliida</taxon>
        <taxon>Buliminacea</taxon>
        <taxon>Buliminidae</taxon>
        <taxon>Bulimina</taxon>
    </lineage>
</organism>